<keyword evidence="10" id="KW-1185">Reference proteome</keyword>
<dbReference type="InterPro" id="IPR005481">
    <property type="entry name" value="BC-like_N"/>
</dbReference>
<evidence type="ECO:0000313" key="9">
    <source>
        <dbReference type="EMBL" id="MFC4617242.1"/>
    </source>
</evidence>
<dbReference type="NCBIfam" id="NF006367">
    <property type="entry name" value="PRK08591.1"/>
    <property type="match status" value="1"/>
</dbReference>
<proteinExistence type="predicted"/>
<accession>A0ABV9GFZ7</accession>
<dbReference type="SUPFAM" id="SSF51246">
    <property type="entry name" value="Rudiment single hybrid motif"/>
    <property type="match status" value="1"/>
</dbReference>
<dbReference type="Pfam" id="PF00289">
    <property type="entry name" value="Biotin_carb_N"/>
    <property type="match status" value="1"/>
</dbReference>
<dbReference type="EC" id="6.3.4.14" evidence="1"/>
<keyword evidence="2" id="KW-0436">Ligase</keyword>
<comment type="caution">
    <text evidence="9">The sequence shown here is derived from an EMBL/GenBank/DDBJ whole genome shotgun (WGS) entry which is preliminary data.</text>
</comment>
<reference evidence="10" key="1">
    <citation type="journal article" date="2019" name="Int. J. Syst. Evol. Microbiol.">
        <title>The Global Catalogue of Microorganisms (GCM) 10K type strain sequencing project: providing services to taxonomists for standard genome sequencing and annotation.</title>
        <authorList>
            <consortium name="The Broad Institute Genomics Platform"/>
            <consortium name="The Broad Institute Genome Sequencing Center for Infectious Disease"/>
            <person name="Wu L."/>
            <person name="Ma J."/>
        </authorList>
    </citation>
    <scope>NUCLEOTIDE SEQUENCE [LARGE SCALE GENOMIC DNA]</scope>
    <source>
        <strain evidence="10">CGMCC 1.16306</strain>
    </source>
</reference>
<keyword evidence="3 6" id="KW-0547">Nucleotide-binding</keyword>
<protein>
    <recommendedName>
        <fullName evidence="1">biotin carboxylase</fullName>
        <ecNumber evidence="1">6.3.4.14</ecNumber>
    </recommendedName>
</protein>
<feature type="domain" description="ATP-grasp" evidence="7">
    <location>
        <begin position="119"/>
        <end position="316"/>
    </location>
</feature>
<dbReference type="Pfam" id="PF02785">
    <property type="entry name" value="Biotin_carb_C"/>
    <property type="match status" value="1"/>
</dbReference>
<dbReference type="PANTHER" id="PTHR18866:SF33">
    <property type="entry name" value="METHYLCROTONOYL-COA CARBOXYLASE SUBUNIT ALPHA, MITOCHONDRIAL-RELATED"/>
    <property type="match status" value="1"/>
</dbReference>
<dbReference type="SUPFAM" id="SSF56059">
    <property type="entry name" value="Glutathione synthetase ATP-binding domain-like"/>
    <property type="match status" value="1"/>
</dbReference>
<evidence type="ECO:0000256" key="2">
    <source>
        <dbReference type="ARBA" id="ARBA00022598"/>
    </source>
</evidence>
<evidence type="ECO:0000313" key="10">
    <source>
        <dbReference type="Proteomes" id="UP001596022"/>
    </source>
</evidence>
<sequence>MKKVLIANRGEIAARIIRTCQRLGVDTIAIYSNADRDLPYVKEATESYRIGEAPAQKSYMNGEAILDIAKRTEADGIHPGYGFLSENPDFVRQVHDAGLTFIGPSAEAVALMGDKIKARQRMQEAGVPVVPGSDGPCEDLAAARAVAEAIGYPVMLKAAAGGGGIGMTRCDSLSDLEQAFESNRQRAAAYFGDASMFVEKAIDGGHHIEVQIFADRYERTVHLFERECSVQRRHQKVIEESPSPFISVSTRNKMTAAAIKAAEAVGYCNAGTVEFIVDQEENFYFLEMNTRLQVEHPVTEAITGYDLVEWQLRVADGERLPAVQNEIKSEGHAIEFRLYAEDPQTFLPSPGQIDLWTYPEIEGIRVDAGYGEGNRVTPFYDPMIAKIIAFGEDRSEAMDRARRFLRAMRIDGLKTNQALFLEILNMAAFQEGRYDTSILQTNGRRSNVK</sequence>
<dbReference type="InterPro" id="IPR005479">
    <property type="entry name" value="CPAse_ATP-bd"/>
</dbReference>
<dbReference type="PROSITE" id="PS00866">
    <property type="entry name" value="CPSASE_1"/>
    <property type="match status" value="1"/>
</dbReference>
<evidence type="ECO:0000256" key="5">
    <source>
        <dbReference type="ARBA" id="ARBA00023267"/>
    </source>
</evidence>
<feature type="domain" description="Biotin carboxylation" evidence="8">
    <location>
        <begin position="1"/>
        <end position="444"/>
    </location>
</feature>
<evidence type="ECO:0000259" key="7">
    <source>
        <dbReference type="PROSITE" id="PS50975"/>
    </source>
</evidence>
<evidence type="ECO:0000256" key="4">
    <source>
        <dbReference type="ARBA" id="ARBA00022840"/>
    </source>
</evidence>
<dbReference type="RefSeq" id="WP_376844297.1">
    <property type="nucleotide sequence ID" value="NZ_JBHSFW010000001.1"/>
</dbReference>
<dbReference type="InterPro" id="IPR011764">
    <property type="entry name" value="Biotin_carboxylation_dom"/>
</dbReference>
<dbReference type="EMBL" id="JBHSFW010000001">
    <property type="protein sequence ID" value="MFC4617242.1"/>
    <property type="molecule type" value="Genomic_DNA"/>
</dbReference>
<dbReference type="Proteomes" id="UP001596022">
    <property type="component" value="Unassembled WGS sequence"/>
</dbReference>
<dbReference type="InterPro" id="IPR005482">
    <property type="entry name" value="Biotin_COase_C"/>
</dbReference>
<evidence type="ECO:0000256" key="6">
    <source>
        <dbReference type="PROSITE-ProRule" id="PRU00409"/>
    </source>
</evidence>
<dbReference type="InterPro" id="IPR011761">
    <property type="entry name" value="ATP-grasp"/>
</dbReference>
<dbReference type="InterPro" id="IPR016185">
    <property type="entry name" value="PreATP-grasp_dom_sf"/>
</dbReference>
<gene>
    <name evidence="9" type="ORF">ACFO4N_00705</name>
</gene>
<dbReference type="PROSITE" id="PS50979">
    <property type="entry name" value="BC"/>
    <property type="match status" value="1"/>
</dbReference>
<dbReference type="PROSITE" id="PS00867">
    <property type="entry name" value="CPSASE_2"/>
    <property type="match status" value="1"/>
</dbReference>
<dbReference type="InterPro" id="IPR011054">
    <property type="entry name" value="Rudment_hybrid_motif"/>
</dbReference>
<dbReference type="Pfam" id="PF02786">
    <property type="entry name" value="CPSase_L_D2"/>
    <property type="match status" value="1"/>
</dbReference>
<evidence type="ECO:0000256" key="3">
    <source>
        <dbReference type="ARBA" id="ARBA00022741"/>
    </source>
</evidence>
<keyword evidence="5" id="KW-0092">Biotin</keyword>
<dbReference type="PROSITE" id="PS50975">
    <property type="entry name" value="ATP_GRASP"/>
    <property type="match status" value="1"/>
</dbReference>
<dbReference type="InterPro" id="IPR050856">
    <property type="entry name" value="Biotin_carboxylase_complex"/>
</dbReference>
<name>A0ABV9GFZ7_9BACL</name>
<keyword evidence="4 6" id="KW-0067">ATP-binding</keyword>
<evidence type="ECO:0000259" key="8">
    <source>
        <dbReference type="PROSITE" id="PS50979"/>
    </source>
</evidence>
<dbReference type="SMART" id="SM00878">
    <property type="entry name" value="Biotin_carb_C"/>
    <property type="match status" value="1"/>
</dbReference>
<dbReference type="PANTHER" id="PTHR18866">
    <property type="entry name" value="CARBOXYLASE:PYRUVATE/ACETYL-COA/PROPIONYL-COA CARBOXYLASE"/>
    <property type="match status" value="1"/>
</dbReference>
<dbReference type="Gene3D" id="3.30.470.20">
    <property type="entry name" value="ATP-grasp fold, B domain"/>
    <property type="match status" value="1"/>
</dbReference>
<dbReference type="SUPFAM" id="SSF52440">
    <property type="entry name" value="PreATP-grasp domain"/>
    <property type="match status" value="1"/>
</dbReference>
<organism evidence="9 10">
    <name type="scientific">Camelliibacillus cellulosilyticus</name>
    <dbReference type="NCBI Taxonomy" id="2174486"/>
    <lineage>
        <taxon>Bacteria</taxon>
        <taxon>Bacillati</taxon>
        <taxon>Bacillota</taxon>
        <taxon>Bacilli</taxon>
        <taxon>Bacillales</taxon>
        <taxon>Sporolactobacillaceae</taxon>
        <taxon>Camelliibacillus</taxon>
    </lineage>
</organism>
<evidence type="ECO:0000256" key="1">
    <source>
        <dbReference type="ARBA" id="ARBA00013263"/>
    </source>
</evidence>